<dbReference type="InterPro" id="IPR038109">
    <property type="entry name" value="DNA_bind_recomb_sf"/>
</dbReference>
<organism evidence="3">
    <name type="scientific">human gut metagenome</name>
    <dbReference type="NCBI Taxonomy" id="408170"/>
    <lineage>
        <taxon>unclassified sequences</taxon>
        <taxon>metagenomes</taxon>
        <taxon>organismal metagenomes</taxon>
    </lineage>
</organism>
<comment type="caution">
    <text evidence="3">The sequence shown here is derived from an EMBL/GenBank/DDBJ whole genome shotgun (WGS) entry which is preliminary data.</text>
</comment>
<feature type="non-terminal residue" evidence="3">
    <location>
        <position position="1"/>
    </location>
</feature>
<proteinExistence type="predicted"/>
<dbReference type="Pfam" id="PF07508">
    <property type="entry name" value="Recombinase"/>
    <property type="match status" value="1"/>
</dbReference>
<evidence type="ECO:0000313" key="3">
    <source>
        <dbReference type="EMBL" id="EKC72180.1"/>
    </source>
</evidence>
<dbReference type="InterPro" id="IPR011109">
    <property type="entry name" value="DNA_bind_recombinase_dom"/>
</dbReference>
<feature type="region of interest" description="Disordered" evidence="1">
    <location>
        <begin position="56"/>
        <end position="85"/>
    </location>
</feature>
<dbReference type="AlphaFoldDB" id="K1U1G5"/>
<dbReference type="Gene3D" id="3.90.1750.20">
    <property type="entry name" value="Putative Large Serine Recombinase, Chain B, Domain 2"/>
    <property type="match status" value="1"/>
</dbReference>
<dbReference type="GO" id="GO:0003677">
    <property type="term" value="F:DNA binding"/>
    <property type="evidence" value="ECO:0007669"/>
    <property type="project" value="InterPro"/>
</dbReference>
<dbReference type="GO" id="GO:0000150">
    <property type="term" value="F:DNA strand exchange activity"/>
    <property type="evidence" value="ECO:0007669"/>
    <property type="project" value="InterPro"/>
</dbReference>
<accession>K1U1G5</accession>
<gene>
    <name evidence="3" type="ORF">OBE_03017</name>
</gene>
<feature type="domain" description="Recombinase" evidence="2">
    <location>
        <begin position="1"/>
        <end position="59"/>
    </location>
</feature>
<feature type="compositionally biased region" description="Basic residues" evidence="1">
    <location>
        <begin position="59"/>
        <end position="72"/>
    </location>
</feature>
<reference evidence="3" key="1">
    <citation type="journal article" date="2013" name="Environ. Microbiol.">
        <title>Microbiota from the distal guts of lean and obese adolescents exhibit partial functional redundancy besides clear differences in community structure.</title>
        <authorList>
            <person name="Ferrer M."/>
            <person name="Ruiz A."/>
            <person name="Lanza F."/>
            <person name="Haange S.B."/>
            <person name="Oberbach A."/>
            <person name="Till H."/>
            <person name="Bargiela R."/>
            <person name="Campoy C."/>
            <person name="Segura M.T."/>
            <person name="Richter M."/>
            <person name="von Bergen M."/>
            <person name="Seifert J."/>
            <person name="Suarez A."/>
        </authorList>
    </citation>
    <scope>NUCLEOTIDE SEQUENCE</scope>
</reference>
<evidence type="ECO:0000259" key="2">
    <source>
        <dbReference type="Pfam" id="PF07508"/>
    </source>
</evidence>
<sequence>KNEKYMGDVLLQKTYTPNLFEGKHKKNNGEVTQYYIKNHHPAIVSREMFQLAQEELARRNSKKPVHTEKRQRRTADGSPANTPYQKDWFAETAAAITGESPGIFMEGNRWSGGVLIG</sequence>
<evidence type="ECO:0000256" key="1">
    <source>
        <dbReference type="SAM" id="MobiDB-lite"/>
    </source>
</evidence>
<dbReference type="EMBL" id="AJWZ01001996">
    <property type="protein sequence ID" value="EKC72180.1"/>
    <property type="molecule type" value="Genomic_DNA"/>
</dbReference>
<name>K1U1G5_9ZZZZ</name>
<protein>
    <submittedName>
        <fullName evidence="3">Recombinase</fullName>
    </submittedName>
</protein>